<evidence type="ECO:0000256" key="2">
    <source>
        <dbReference type="SAM" id="Phobius"/>
    </source>
</evidence>
<evidence type="ECO:0000256" key="1">
    <source>
        <dbReference type="SAM" id="MobiDB-lite"/>
    </source>
</evidence>
<feature type="transmembrane region" description="Helical" evidence="2">
    <location>
        <begin position="146"/>
        <end position="166"/>
    </location>
</feature>
<protein>
    <submittedName>
        <fullName evidence="3">Uncharacterized protein</fullName>
    </submittedName>
</protein>
<feature type="transmembrane region" description="Helical" evidence="2">
    <location>
        <begin position="178"/>
        <end position="197"/>
    </location>
</feature>
<feature type="compositionally biased region" description="Basic and acidic residues" evidence="1">
    <location>
        <begin position="1"/>
        <end position="12"/>
    </location>
</feature>
<feature type="region of interest" description="Disordered" evidence="1">
    <location>
        <begin position="98"/>
        <end position="122"/>
    </location>
</feature>
<organism evidence="3 4">
    <name type="scientific">Remersonia thermophila</name>
    <dbReference type="NCBI Taxonomy" id="72144"/>
    <lineage>
        <taxon>Eukaryota</taxon>
        <taxon>Fungi</taxon>
        <taxon>Dikarya</taxon>
        <taxon>Ascomycota</taxon>
        <taxon>Pezizomycotina</taxon>
        <taxon>Sordariomycetes</taxon>
        <taxon>Sordariomycetidae</taxon>
        <taxon>Sordariales</taxon>
        <taxon>Sordariales incertae sedis</taxon>
        <taxon>Remersonia</taxon>
    </lineage>
</organism>
<dbReference type="Proteomes" id="UP001600064">
    <property type="component" value="Unassembled WGS sequence"/>
</dbReference>
<keyword evidence="4" id="KW-1185">Reference proteome</keyword>
<reference evidence="3 4" key="1">
    <citation type="journal article" date="2024" name="Commun. Biol.">
        <title>Comparative genomic analysis of thermophilic fungi reveals convergent evolutionary adaptations and gene losses.</title>
        <authorList>
            <person name="Steindorff A.S."/>
            <person name="Aguilar-Pontes M.V."/>
            <person name="Robinson A.J."/>
            <person name="Andreopoulos B."/>
            <person name="LaButti K."/>
            <person name="Kuo A."/>
            <person name="Mondo S."/>
            <person name="Riley R."/>
            <person name="Otillar R."/>
            <person name="Haridas S."/>
            <person name="Lipzen A."/>
            <person name="Grimwood J."/>
            <person name="Schmutz J."/>
            <person name="Clum A."/>
            <person name="Reid I.D."/>
            <person name="Moisan M.C."/>
            <person name="Butler G."/>
            <person name="Nguyen T.T.M."/>
            <person name="Dewar K."/>
            <person name="Conant G."/>
            <person name="Drula E."/>
            <person name="Henrissat B."/>
            <person name="Hansel C."/>
            <person name="Singer S."/>
            <person name="Hutchinson M.I."/>
            <person name="de Vries R.P."/>
            <person name="Natvig D.O."/>
            <person name="Powell A.J."/>
            <person name="Tsang A."/>
            <person name="Grigoriev I.V."/>
        </authorList>
    </citation>
    <scope>NUCLEOTIDE SEQUENCE [LARGE SCALE GENOMIC DNA]</scope>
    <source>
        <strain evidence="3 4">ATCC 22073</strain>
    </source>
</reference>
<dbReference type="RefSeq" id="XP_070865831.1">
    <property type="nucleotide sequence ID" value="XM_071010864.1"/>
</dbReference>
<keyword evidence="2" id="KW-1133">Transmembrane helix</keyword>
<dbReference type="EMBL" id="JAZGUE010000004">
    <property type="protein sequence ID" value="KAL2267104.1"/>
    <property type="molecule type" value="Genomic_DNA"/>
</dbReference>
<feature type="compositionally biased region" description="Low complexity" evidence="1">
    <location>
        <begin position="417"/>
        <end position="426"/>
    </location>
</feature>
<dbReference type="GeneID" id="98125508"/>
<keyword evidence="2" id="KW-0812">Transmembrane</keyword>
<feature type="compositionally biased region" description="Acidic residues" evidence="1">
    <location>
        <begin position="405"/>
        <end position="416"/>
    </location>
</feature>
<feature type="compositionally biased region" description="Pro residues" evidence="1">
    <location>
        <begin position="16"/>
        <end position="28"/>
    </location>
</feature>
<evidence type="ECO:0000313" key="3">
    <source>
        <dbReference type="EMBL" id="KAL2267104.1"/>
    </source>
</evidence>
<feature type="compositionally biased region" description="Basic and acidic residues" evidence="1">
    <location>
        <begin position="386"/>
        <end position="404"/>
    </location>
</feature>
<keyword evidence="2" id="KW-0472">Membrane</keyword>
<comment type="caution">
    <text evidence="3">The sequence shown here is derived from an EMBL/GenBank/DDBJ whole genome shotgun (WGS) entry which is preliminary data.</text>
</comment>
<feature type="transmembrane region" description="Helical" evidence="2">
    <location>
        <begin position="209"/>
        <end position="227"/>
    </location>
</feature>
<sequence>MAEPETHGEKAGLRPLPAPSSPYVPSPLTPNGAKPRLGPRRQSRFTEDMVDHSTPAASISERSLDYYWYGRSAEDVNSNATAALTITAAATAAAIANASADPPSRTNTQEGNGKPRVYVPELGPYADQEKPGPWDRRTWLRFTNSTLHFFPAIVLVLFYSITISMVSENPIGYRRGQGILVIACSGADMVLDTYIMLRARNRWSGWALAARVLFGMGYVAALIWIALSEQPFPDSHTYWGLPANAAAPFVYAFLSVLGIWNFLHIPVSRFGLGTRLFLGIEGSDGRTNGSDGQHLSAALDSHGRRTSFPSPQLNHQNRFSTAGSSSIISLTWRRWVRGHDSSTHVGASTNSSRVDLEQGQQHFHHAAGTATPTAPTMREPSGADEMTLREREKHQPRGKGKFDDGGDADDDSDDESSGSSRATSSHGRGHEKEKAVEGDEKWRAIGSNRAAAPSEETVCPPPRTLTRDKKSEEM</sequence>
<gene>
    <name evidence="3" type="ORF">VTJ83DRAFT_4381</name>
</gene>
<evidence type="ECO:0000313" key="4">
    <source>
        <dbReference type="Proteomes" id="UP001600064"/>
    </source>
</evidence>
<feature type="compositionally biased region" description="Basic and acidic residues" evidence="1">
    <location>
        <begin position="465"/>
        <end position="474"/>
    </location>
</feature>
<proteinExistence type="predicted"/>
<feature type="region of interest" description="Disordered" evidence="1">
    <location>
        <begin position="285"/>
        <end position="320"/>
    </location>
</feature>
<accession>A0ABR4DBV1</accession>
<feature type="region of interest" description="Disordered" evidence="1">
    <location>
        <begin position="1"/>
        <end position="54"/>
    </location>
</feature>
<feature type="region of interest" description="Disordered" evidence="1">
    <location>
        <begin position="361"/>
        <end position="474"/>
    </location>
</feature>
<feature type="compositionally biased region" description="Low complexity" evidence="1">
    <location>
        <begin position="366"/>
        <end position="376"/>
    </location>
</feature>
<name>A0ABR4DBV1_9PEZI</name>
<feature type="transmembrane region" description="Helical" evidence="2">
    <location>
        <begin position="239"/>
        <end position="263"/>
    </location>
</feature>
<feature type="compositionally biased region" description="Polar residues" evidence="1">
    <location>
        <begin position="307"/>
        <end position="320"/>
    </location>
</feature>
<feature type="compositionally biased region" description="Basic and acidic residues" evidence="1">
    <location>
        <begin position="428"/>
        <end position="443"/>
    </location>
</feature>